<accession>A0A6P2CH29</accession>
<comment type="caution">
    <text evidence="2">The sequence shown here is derived from an EMBL/GenBank/DDBJ whole genome shotgun (WGS) entry which is preliminary data.</text>
</comment>
<feature type="domain" description="Luciferase-like" evidence="1">
    <location>
        <begin position="171"/>
        <end position="343"/>
    </location>
</feature>
<sequence>MSPVPLSILDLAPISEGADARTALAHTLDLARRAEAWGFSRYWLAEHHFAAVASSSPAVLIGAVAAATRTIRVGSAAVQLGTTTAAAVTEAFGTLDALYPGRIDLGLGRSGHRRAEALAAVSGERGPAVATRTETEIREGVVLPPPFDASRVLASPLLTAAAGVLQQPGARSPDFAEQVDDILALLRGTYLSPDGVALRAVPGTAADVQVWLFGSSAGASAQLAGRLGLPFGANYHVSPATTLDAVAAYRAAFRPGVLPEPYVVVSADAVVAESDDRAAELVATYPNWTHSIRSGNGAVAYPDPATTPPLTEEEYALVHDRVVTQFAGAPTTVADRLDRLRALTGADELLVTGITHAHADRVRSYELLAAEWGLAGAAAA</sequence>
<organism evidence="2 3">
    <name type="scientific">Rhodococcus rhodnii</name>
    <dbReference type="NCBI Taxonomy" id="38312"/>
    <lineage>
        <taxon>Bacteria</taxon>
        <taxon>Bacillati</taxon>
        <taxon>Actinomycetota</taxon>
        <taxon>Actinomycetes</taxon>
        <taxon>Mycobacteriales</taxon>
        <taxon>Nocardiaceae</taxon>
        <taxon>Rhodococcus</taxon>
    </lineage>
</organism>
<dbReference type="Proteomes" id="UP000471120">
    <property type="component" value="Unassembled WGS sequence"/>
</dbReference>
<feature type="domain" description="Luciferase-like" evidence="1">
    <location>
        <begin position="8"/>
        <end position="118"/>
    </location>
</feature>
<dbReference type="PANTHER" id="PTHR30137:SF6">
    <property type="entry name" value="LUCIFERASE-LIKE MONOOXYGENASE"/>
    <property type="match status" value="1"/>
</dbReference>
<dbReference type="GO" id="GO:0005829">
    <property type="term" value="C:cytosol"/>
    <property type="evidence" value="ECO:0007669"/>
    <property type="project" value="TreeGrafter"/>
</dbReference>
<dbReference type="GO" id="GO:0016705">
    <property type="term" value="F:oxidoreductase activity, acting on paired donors, with incorporation or reduction of molecular oxygen"/>
    <property type="evidence" value="ECO:0007669"/>
    <property type="project" value="InterPro"/>
</dbReference>
<dbReference type="AlphaFoldDB" id="A0A6P2CH29"/>
<name>A0A6P2CH29_9NOCA</name>
<dbReference type="InterPro" id="IPR050766">
    <property type="entry name" value="Bact_Lucif_Oxidored"/>
</dbReference>
<dbReference type="InterPro" id="IPR011251">
    <property type="entry name" value="Luciferase-like_dom"/>
</dbReference>
<dbReference type="PANTHER" id="PTHR30137">
    <property type="entry name" value="LUCIFERASE-LIKE MONOOXYGENASE"/>
    <property type="match status" value="1"/>
</dbReference>
<evidence type="ECO:0000259" key="1">
    <source>
        <dbReference type="Pfam" id="PF00296"/>
    </source>
</evidence>
<proteinExistence type="predicted"/>
<protein>
    <submittedName>
        <fullName evidence="2">LLM class flavin-dependent oxidoreductase</fullName>
    </submittedName>
</protein>
<gene>
    <name evidence="2" type="ORF">DW322_20170</name>
</gene>
<reference evidence="2 3" key="1">
    <citation type="submission" date="2018-07" db="EMBL/GenBank/DDBJ databases">
        <title>Genome sequence of Rhodococcus rhodnii ATCC 35071 from Rhodnius prolixus.</title>
        <authorList>
            <person name="Patel V."/>
            <person name="Vogel K.J."/>
        </authorList>
    </citation>
    <scope>NUCLEOTIDE SEQUENCE [LARGE SCALE GENOMIC DNA]</scope>
    <source>
        <strain evidence="2 3">ATCC 35071</strain>
    </source>
</reference>
<dbReference type="CDD" id="cd00347">
    <property type="entry name" value="Flavin_utilizing_monoxygenases"/>
    <property type="match status" value="1"/>
</dbReference>
<dbReference type="SUPFAM" id="SSF51679">
    <property type="entry name" value="Bacterial luciferase-like"/>
    <property type="match status" value="1"/>
</dbReference>
<dbReference type="EMBL" id="QRCM01000001">
    <property type="protein sequence ID" value="TXG92059.1"/>
    <property type="molecule type" value="Genomic_DNA"/>
</dbReference>
<dbReference type="Pfam" id="PF00296">
    <property type="entry name" value="Bac_luciferase"/>
    <property type="match status" value="2"/>
</dbReference>
<evidence type="ECO:0000313" key="3">
    <source>
        <dbReference type="Proteomes" id="UP000471120"/>
    </source>
</evidence>
<dbReference type="Gene3D" id="3.20.20.30">
    <property type="entry name" value="Luciferase-like domain"/>
    <property type="match status" value="1"/>
</dbReference>
<evidence type="ECO:0000313" key="2">
    <source>
        <dbReference type="EMBL" id="TXG92059.1"/>
    </source>
</evidence>
<dbReference type="RefSeq" id="WP_010836745.1">
    <property type="nucleotide sequence ID" value="NZ_QRCM01000001.1"/>
</dbReference>
<dbReference type="InterPro" id="IPR036661">
    <property type="entry name" value="Luciferase-like_sf"/>
</dbReference>